<proteinExistence type="predicted"/>
<dbReference type="Pfam" id="PF07914">
    <property type="entry name" value="DUF1679"/>
    <property type="match status" value="1"/>
</dbReference>
<protein>
    <submittedName>
        <fullName evidence="1">Uncharacterized protein</fullName>
    </submittedName>
</protein>
<dbReference type="PANTHER" id="PTHR23020:SF20">
    <property type="entry name" value="CHK KINASE-LIKE DOMAIN-CONTAINING PROTEIN"/>
    <property type="match status" value="1"/>
</dbReference>
<dbReference type="Proteomes" id="UP000053660">
    <property type="component" value="Unassembled WGS sequence"/>
</dbReference>
<evidence type="ECO:0000313" key="2">
    <source>
        <dbReference type="Proteomes" id="UP000053660"/>
    </source>
</evidence>
<evidence type="ECO:0000313" key="1">
    <source>
        <dbReference type="EMBL" id="KHJ80485.1"/>
    </source>
</evidence>
<sequence>MIDKIPCTAKVSEAFEKSTGNKTSEEQMGIMQKSMHNTETRFYRVVQYEDPKPLLVPVIYAAEDCSSEQPVIVMQDYRDCHVADHRKGFSEKQLFAIVDQIASTQAFSVMDRKATATLQSDSNKELISRSGPQLLSICRSLLAAMPEKLSCIKVCF</sequence>
<dbReference type="PANTHER" id="PTHR23020">
    <property type="entry name" value="UNCHARACTERIZED NUCLEAR HORMONE RECEPTOR-RELATED"/>
    <property type="match status" value="1"/>
</dbReference>
<dbReference type="AlphaFoldDB" id="A0A0B1SB68"/>
<reference evidence="1 2" key="1">
    <citation type="submission" date="2014-03" db="EMBL/GenBank/DDBJ databases">
        <title>Draft genome of the hookworm Oesophagostomum dentatum.</title>
        <authorList>
            <person name="Mitreva M."/>
        </authorList>
    </citation>
    <scope>NUCLEOTIDE SEQUENCE [LARGE SCALE GENOMIC DNA]</scope>
    <source>
        <strain evidence="1 2">OD-Hann</strain>
    </source>
</reference>
<organism evidence="1 2">
    <name type="scientific">Oesophagostomum dentatum</name>
    <name type="common">Nodular worm</name>
    <dbReference type="NCBI Taxonomy" id="61180"/>
    <lineage>
        <taxon>Eukaryota</taxon>
        <taxon>Metazoa</taxon>
        <taxon>Ecdysozoa</taxon>
        <taxon>Nematoda</taxon>
        <taxon>Chromadorea</taxon>
        <taxon>Rhabditida</taxon>
        <taxon>Rhabditina</taxon>
        <taxon>Rhabditomorpha</taxon>
        <taxon>Strongyloidea</taxon>
        <taxon>Strongylidae</taxon>
        <taxon>Oesophagostomum</taxon>
    </lineage>
</organism>
<keyword evidence="2" id="KW-1185">Reference proteome</keyword>
<accession>A0A0B1SB68</accession>
<gene>
    <name evidence="1" type="ORF">OESDEN_19840</name>
</gene>
<dbReference type="InterPro" id="IPR052961">
    <property type="entry name" value="Oxido-Kinase-like_Enzymes"/>
</dbReference>
<dbReference type="InterPro" id="IPR012877">
    <property type="entry name" value="Dhs-27"/>
</dbReference>
<dbReference type="EMBL" id="KN600505">
    <property type="protein sequence ID" value="KHJ80485.1"/>
    <property type="molecule type" value="Genomic_DNA"/>
</dbReference>
<name>A0A0B1SB68_OESDE</name>
<dbReference type="OrthoDB" id="5849975at2759"/>